<evidence type="ECO:0000256" key="1">
    <source>
        <dbReference type="ARBA" id="ARBA00007905"/>
    </source>
</evidence>
<dbReference type="InterPro" id="IPR020471">
    <property type="entry name" value="AKR"/>
</dbReference>
<reference evidence="8" key="1">
    <citation type="submission" date="2016-12" db="EMBL/GenBank/DDBJ databases">
        <title>Draft genome of Streptococcus lactarius CCUG 66490T type strain.</title>
        <authorList>
            <person name="Salva-Serra F."/>
            <person name="Engstrom-Jakobsson H."/>
            <person name="Thorell K."/>
            <person name="Gomila M."/>
            <person name="Gonzales-Siles L."/>
            <person name="Busquets A."/>
            <person name="Jaen-Luchoro D."/>
            <person name="Karlsson R."/>
            <person name="Kristiansson E."/>
            <person name="Moore E."/>
        </authorList>
    </citation>
    <scope>NUCLEOTIDE SEQUENCE</scope>
    <source>
        <strain evidence="8">CCUG 66490</strain>
    </source>
</reference>
<dbReference type="PANTHER" id="PTHR43827">
    <property type="entry name" value="2,5-DIKETO-D-GLUCONIC ACID REDUCTASE"/>
    <property type="match status" value="1"/>
</dbReference>
<dbReference type="CDD" id="cd19133">
    <property type="entry name" value="AKR_AKR5F1"/>
    <property type="match status" value="1"/>
</dbReference>
<keyword evidence="3" id="KW-0560">Oxidoreductase</keyword>
<accession>A0A9X0WP36</accession>
<dbReference type="PRINTS" id="PR00069">
    <property type="entry name" value="ALDKETRDTASE"/>
</dbReference>
<evidence type="ECO:0000256" key="3">
    <source>
        <dbReference type="ARBA" id="ARBA00023002"/>
    </source>
</evidence>
<dbReference type="RefSeq" id="WP_200772693.1">
    <property type="nucleotide sequence ID" value="NZ_CP072329.1"/>
</dbReference>
<evidence type="ECO:0000313" key="9">
    <source>
        <dbReference type="EMBL" id="QUB38638.1"/>
    </source>
</evidence>
<dbReference type="AlphaFoldDB" id="A0A9X0WP36"/>
<feature type="domain" description="NADP-dependent oxidoreductase" evidence="7">
    <location>
        <begin position="21"/>
        <end position="257"/>
    </location>
</feature>
<organism evidence="8 11">
    <name type="scientific">Streptococcus lactarius</name>
    <dbReference type="NCBI Taxonomy" id="684066"/>
    <lineage>
        <taxon>Bacteria</taxon>
        <taxon>Bacillati</taxon>
        <taxon>Bacillota</taxon>
        <taxon>Bacilli</taxon>
        <taxon>Lactobacillales</taxon>
        <taxon>Streptococcaceae</taxon>
        <taxon>Streptococcus</taxon>
    </lineage>
</organism>
<gene>
    <name evidence="8" type="ORF">BTU61_05545</name>
    <name evidence="9" type="ORF">J4854_08835</name>
</gene>
<evidence type="ECO:0000256" key="4">
    <source>
        <dbReference type="PIRSR" id="PIRSR000097-1"/>
    </source>
</evidence>
<evidence type="ECO:0000313" key="10">
    <source>
        <dbReference type="Proteomes" id="UP000676511"/>
    </source>
</evidence>
<dbReference type="SUPFAM" id="SSF51430">
    <property type="entry name" value="NAD(P)-linked oxidoreductase"/>
    <property type="match status" value="1"/>
</dbReference>
<feature type="active site" description="Proton donor" evidence="4">
    <location>
        <position position="48"/>
    </location>
</feature>
<reference evidence="9 10" key="2">
    <citation type="submission" date="2021-03" db="EMBL/GenBank/DDBJ databases">
        <title>Human Oral Microbial Genomes.</title>
        <authorList>
            <person name="Johnston C.D."/>
            <person name="Chen T."/>
            <person name="Dewhirst F.E."/>
        </authorList>
    </citation>
    <scope>NUCLEOTIDE SEQUENCE [LARGE SCALE GENOMIC DNA]</scope>
    <source>
        <strain evidence="9 10">CCUG 66490</strain>
    </source>
</reference>
<dbReference type="Proteomes" id="UP001138780">
    <property type="component" value="Unassembled WGS sequence"/>
</dbReference>
<keyword evidence="10" id="KW-1185">Reference proteome</keyword>
<dbReference type="InterPro" id="IPR023210">
    <property type="entry name" value="NADP_OxRdtase_dom"/>
</dbReference>
<evidence type="ECO:0000259" key="7">
    <source>
        <dbReference type="Pfam" id="PF00248"/>
    </source>
</evidence>
<dbReference type="GO" id="GO:0016616">
    <property type="term" value="F:oxidoreductase activity, acting on the CH-OH group of donors, NAD or NADP as acceptor"/>
    <property type="evidence" value="ECO:0007669"/>
    <property type="project" value="UniProtKB-ARBA"/>
</dbReference>
<feature type="site" description="Lowers pKa of active site Tyr" evidence="6">
    <location>
        <position position="73"/>
    </location>
</feature>
<evidence type="ECO:0000256" key="5">
    <source>
        <dbReference type="PIRSR" id="PIRSR000097-2"/>
    </source>
</evidence>
<dbReference type="EMBL" id="MRXX01000007">
    <property type="protein sequence ID" value="MBK4779667.1"/>
    <property type="molecule type" value="Genomic_DNA"/>
</dbReference>
<evidence type="ECO:0000256" key="2">
    <source>
        <dbReference type="ARBA" id="ARBA00022857"/>
    </source>
</evidence>
<dbReference type="EMBL" id="CP072329">
    <property type="protein sequence ID" value="QUB38638.1"/>
    <property type="molecule type" value="Genomic_DNA"/>
</dbReference>
<name>A0A9X0WP36_9STRE</name>
<dbReference type="PIRSF" id="PIRSF000097">
    <property type="entry name" value="AKR"/>
    <property type="match status" value="1"/>
</dbReference>
<sequence>MIYKTLNNNVKMPQLGFGVYQTPIDETKRAVLDAIEVGYRSFDTAQAYGNEAGVGEAIKESVLPREEFFITTKIWISNAGYEKAKASIEESLQKLQTDYIDLLLIHQPFGDYYGTYRAMEGAYKAGKVRAIGVSNFSPDRFIDLQHFVEIKPAVNQIETHVFQQQKETKKYLEKYKCQIESWGPFAEGRNDFFNTPLLKEIGEKYGKSVAQVALRFLIQSDVVVIPKSARKERMQENFNVFDFELTEEEMKGIEGLDQASSLFHDHQDPETAERYMSLLD</sequence>
<proteinExistence type="inferred from homology"/>
<dbReference type="PROSITE" id="PS00062">
    <property type="entry name" value="ALDOKETO_REDUCTASE_2"/>
    <property type="match status" value="1"/>
</dbReference>
<comment type="similarity">
    <text evidence="1">Belongs to the aldo/keto reductase family.</text>
</comment>
<feature type="binding site" evidence="5">
    <location>
        <position position="106"/>
    </location>
    <ligand>
        <name>substrate</name>
    </ligand>
</feature>
<evidence type="ECO:0000313" key="8">
    <source>
        <dbReference type="EMBL" id="MBK4779667.1"/>
    </source>
</evidence>
<evidence type="ECO:0000313" key="11">
    <source>
        <dbReference type="Proteomes" id="UP001138780"/>
    </source>
</evidence>
<evidence type="ECO:0000256" key="6">
    <source>
        <dbReference type="PIRSR" id="PIRSR000097-3"/>
    </source>
</evidence>
<dbReference type="InterPro" id="IPR036812">
    <property type="entry name" value="NAD(P)_OxRdtase_dom_sf"/>
</dbReference>
<keyword evidence="2" id="KW-0521">NADP</keyword>
<dbReference type="Proteomes" id="UP000676511">
    <property type="component" value="Chromosome"/>
</dbReference>
<dbReference type="PROSITE" id="PS00798">
    <property type="entry name" value="ALDOKETO_REDUCTASE_1"/>
    <property type="match status" value="1"/>
</dbReference>
<dbReference type="InterPro" id="IPR018170">
    <property type="entry name" value="Aldo/ket_reductase_CS"/>
</dbReference>
<protein>
    <submittedName>
        <fullName evidence="8">2,5-diketo-D-gluconic acid reductase</fullName>
    </submittedName>
    <submittedName>
        <fullName evidence="9">Aldo/keto reductase</fullName>
    </submittedName>
</protein>
<dbReference type="Pfam" id="PF00248">
    <property type="entry name" value="Aldo_ket_red"/>
    <property type="match status" value="1"/>
</dbReference>
<dbReference type="FunFam" id="3.20.20.100:FF:000015">
    <property type="entry name" value="Oxidoreductase, aldo/keto reductase family"/>
    <property type="match status" value="1"/>
</dbReference>
<dbReference type="PANTHER" id="PTHR43827:SF3">
    <property type="entry name" value="NADP-DEPENDENT OXIDOREDUCTASE DOMAIN-CONTAINING PROTEIN"/>
    <property type="match status" value="1"/>
</dbReference>
<dbReference type="Gene3D" id="3.20.20.100">
    <property type="entry name" value="NADP-dependent oxidoreductase domain"/>
    <property type="match status" value="1"/>
</dbReference>